<evidence type="ECO:0000313" key="2">
    <source>
        <dbReference type="Proteomes" id="UP000526125"/>
    </source>
</evidence>
<gene>
    <name evidence="1" type="ORF">HP552_01905</name>
</gene>
<dbReference type="Proteomes" id="UP000526125">
    <property type="component" value="Unassembled WGS sequence"/>
</dbReference>
<comment type="caution">
    <text evidence="1">The sequence shown here is derived from an EMBL/GenBank/DDBJ whole genome shotgun (WGS) entry which is preliminary data.</text>
</comment>
<accession>A0A7Y6ESZ6</accession>
<proteinExistence type="predicted"/>
<dbReference type="RefSeq" id="WP_175394020.1">
    <property type="nucleotide sequence ID" value="NZ_JABMCB010000121.1"/>
</dbReference>
<keyword evidence="2" id="KW-1185">Reference proteome</keyword>
<sequence length="209" mass="22316">MTAKKLYAGTLNTADTTIYTVPDGKTTIIKSIVLCNMSSSTDNTIALMIGGKDGSGSSWVFNGKVLKASDTLVIPLVDYAMASGGKIRLWSSGGSVTARISGEEIDEPIESTEYESYIGTMTQTSNVLVPAVNYKRIIKSMFIGNASADSSVYLAIGGSYVVMRKQIKYGDAILIPFMDQVLEAGESITGYKSNTATVVPHITLIRVDD</sequence>
<protein>
    <submittedName>
        <fullName evidence="1">Uncharacterized protein</fullName>
    </submittedName>
</protein>
<evidence type="ECO:0000313" key="1">
    <source>
        <dbReference type="EMBL" id="NUU74036.1"/>
    </source>
</evidence>
<dbReference type="AlphaFoldDB" id="A0A7Y6ESZ6"/>
<name>A0A7Y6ESZ6_9BACL</name>
<organism evidence="1 2">
    <name type="scientific">Paenibacillus xylanilyticus</name>
    <dbReference type="NCBI Taxonomy" id="248903"/>
    <lineage>
        <taxon>Bacteria</taxon>
        <taxon>Bacillati</taxon>
        <taxon>Bacillota</taxon>
        <taxon>Bacilli</taxon>
        <taxon>Bacillales</taxon>
        <taxon>Paenibacillaceae</taxon>
        <taxon>Paenibacillus</taxon>
    </lineage>
</organism>
<dbReference type="EMBL" id="JABMCB010000121">
    <property type="protein sequence ID" value="NUU74036.1"/>
    <property type="molecule type" value="Genomic_DNA"/>
</dbReference>
<reference evidence="1 2" key="1">
    <citation type="submission" date="2020-05" db="EMBL/GenBank/DDBJ databases">
        <title>Genome Sequencing of Type Strains.</title>
        <authorList>
            <person name="Lemaire J.F."/>
            <person name="Inderbitzin P."/>
            <person name="Gregorio O.A."/>
            <person name="Collins S.B."/>
            <person name="Wespe N."/>
            <person name="Knight-Connoni V."/>
        </authorList>
    </citation>
    <scope>NUCLEOTIDE SEQUENCE [LARGE SCALE GENOMIC DNA]</scope>
    <source>
        <strain evidence="1 2">LMG 21957</strain>
    </source>
</reference>